<gene>
    <name evidence="2" type="ORF">HAX54_038132</name>
</gene>
<dbReference type="PANTHER" id="PTHR48302:SF2">
    <property type="entry name" value="DUF1985 DOMAIN-CONTAINING PROTEIN"/>
    <property type="match status" value="1"/>
</dbReference>
<feature type="compositionally biased region" description="Polar residues" evidence="1">
    <location>
        <begin position="189"/>
        <end position="198"/>
    </location>
</feature>
<evidence type="ECO:0000313" key="2">
    <source>
        <dbReference type="EMBL" id="MCE0480904.1"/>
    </source>
</evidence>
<reference evidence="2 3" key="1">
    <citation type="journal article" date="2021" name="BMC Genomics">
        <title>Datura genome reveals duplications of psychoactive alkaloid biosynthetic genes and high mutation rate following tissue culture.</title>
        <authorList>
            <person name="Rajewski A."/>
            <person name="Carter-House D."/>
            <person name="Stajich J."/>
            <person name="Litt A."/>
        </authorList>
    </citation>
    <scope>NUCLEOTIDE SEQUENCE [LARGE SCALE GENOMIC DNA]</scope>
    <source>
        <strain evidence="2">AR-01</strain>
    </source>
</reference>
<dbReference type="PANTHER" id="PTHR48302">
    <property type="entry name" value="ULP1 PROTEASE FAMILY, C-TERMINAL CATALYTIC DOMAIN CONTAINING PROTEIN"/>
    <property type="match status" value="1"/>
</dbReference>
<feature type="region of interest" description="Disordered" evidence="1">
    <location>
        <begin position="35"/>
        <end position="57"/>
    </location>
</feature>
<dbReference type="Proteomes" id="UP000823775">
    <property type="component" value="Unassembled WGS sequence"/>
</dbReference>
<evidence type="ECO:0000313" key="3">
    <source>
        <dbReference type="Proteomes" id="UP000823775"/>
    </source>
</evidence>
<feature type="region of interest" description="Disordered" evidence="1">
    <location>
        <begin position="164"/>
        <end position="207"/>
    </location>
</feature>
<protein>
    <submittedName>
        <fullName evidence="2">Uncharacterized protein</fullName>
    </submittedName>
</protein>
<proteinExistence type="predicted"/>
<organism evidence="2 3">
    <name type="scientific">Datura stramonium</name>
    <name type="common">Jimsonweed</name>
    <name type="synonym">Common thornapple</name>
    <dbReference type="NCBI Taxonomy" id="4076"/>
    <lineage>
        <taxon>Eukaryota</taxon>
        <taxon>Viridiplantae</taxon>
        <taxon>Streptophyta</taxon>
        <taxon>Embryophyta</taxon>
        <taxon>Tracheophyta</taxon>
        <taxon>Spermatophyta</taxon>
        <taxon>Magnoliopsida</taxon>
        <taxon>eudicotyledons</taxon>
        <taxon>Gunneridae</taxon>
        <taxon>Pentapetalae</taxon>
        <taxon>asterids</taxon>
        <taxon>lamiids</taxon>
        <taxon>Solanales</taxon>
        <taxon>Solanaceae</taxon>
        <taxon>Solanoideae</taxon>
        <taxon>Datureae</taxon>
        <taxon>Datura</taxon>
    </lineage>
</organism>
<evidence type="ECO:0000256" key="1">
    <source>
        <dbReference type="SAM" id="MobiDB-lite"/>
    </source>
</evidence>
<keyword evidence="3" id="KW-1185">Reference proteome</keyword>
<comment type="caution">
    <text evidence="2">The sequence shown here is derived from an EMBL/GenBank/DDBJ whole genome shotgun (WGS) entry which is preliminary data.</text>
</comment>
<accession>A0ABS8VKU6</accession>
<name>A0ABS8VKU6_DATST</name>
<dbReference type="EMBL" id="JACEIK010005189">
    <property type="protein sequence ID" value="MCE0480904.1"/>
    <property type="molecule type" value="Genomic_DNA"/>
</dbReference>
<sequence length="283" mass="32074">MKVYQLLDPAIVGVEVHPPTDQDGFDDFCSTPPVLGHKRPNPDVGPSTARHSKRSKSEIVTHQTLKKIINQKRTSLAKKHKQAEFHEKPSKYNVNPKSINDIDEKAEISKSEQDDVMLLRQDIMIFKKSVDNQFTDILKLINDHFAKIMKSIKAKSHLDTEIIDSKGANSEVPPNMMDGSNERRGQQHVAPQSGNESGDTLKPHPRRRFMKEMKPDVLMSTRILRSSYMTDFDFASASAIILTPIIDKKHPFENALILGPHDNDLLKSYAEWINEGCQEDVIL</sequence>